<dbReference type="PANTHER" id="PTHR10513:SF46">
    <property type="entry name" value="DEOXYGUANOSINE KINASE"/>
    <property type="match status" value="1"/>
</dbReference>
<dbReference type="Gene3D" id="3.40.50.300">
    <property type="entry name" value="P-loop containing nucleotide triphosphate hydrolases"/>
    <property type="match status" value="1"/>
</dbReference>
<keyword evidence="3" id="KW-0418">Kinase</keyword>
<dbReference type="CDD" id="cd01673">
    <property type="entry name" value="dNK"/>
    <property type="match status" value="1"/>
</dbReference>
<evidence type="ECO:0000313" key="4">
    <source>
        <dbReference type="Proteomes" id="UP000282321"/>
    </source>
</evidence>
<dbReference type="InterPro" id="IPR031314">
    <property type="entry name" value="DNK_dom"/>
</dbReference>
<evidence type="ECO:0000256" key="1">
    <source>
        <dbReference type="PIRSR" id="PIRSR000705-3"/>
    </source>
</evidence>
<dbReference type="PIRSF" id="PIRSF000705">
    <property type="entry name" value="DNK"/>
    <property type="match status" value="1"/>
</dbReference>
<gene>
    <name evidence="3" type="ORF">DRP44_03695</name>
</gene>
<dbReference type="Pfam" id="PF01712">
    <property type="entry name" value="dNK"/>
    <property type="match status" value="1"/>
</dbReference>
<proteinExistence type="predicted"/>
<feature type="binding site" evidence="1">
    <location>
        <begin position="10"/>
        <end position="18"/>
    </location>
    <ligand>
        <name>ATP</name>
        <dbReference type="ChEBI" id="CHEBI:30616"/>
    </ligand>
</feature>
<sequence length="208" mass="24839">MNKKFIVVEGVIGAGKTTLTNILSEYYNAEKILEEVETNPFLSNFYKDRKSYAFQTQIYFLLSRYKQMSKFKQLNLFNNTIISDYLFDKDYIFAEINLDDNEFNMYKSIYNLMKAQLTTPDLVIYLQGSLETLIKHIKMRGRSFESNISHNYLKTLNEKYNEFFFKYNNSPLLIINIDKVDFVKENFDFNYFIKEIETDFSGKKFLSF</sequence>
<dbReference type="InterPro" id="IPR050566">
    <property type="entry name" value="Deoxyribonucleoside_kinase"/>
</dbReference>
<keyword evidence="1" id="KW-0067">ATP-binding</keyword>
<dbReference type="EMBL" id="QNBC01000037">
    <property type="protein sequence ID" value="RKX66623.1"/>
    <property type="molecule type" value="Genomic_DNA"/>
</dbReference>
<dbReference type="Proteomes" id="UP000282321">
    <property type="component" value="Unassembled WGS sequence"/>
</dbReference>
<comment type="caution">
    <text evidence="3">The sequence shown here is derived from an EMBL/GenBank/DDBJ whole genome shotgun (WGS) entry which is preliminary data.</text>
</comment>
<dbReference type="GO" id="GO:0005737">
    <property type="term" value="C:cytoplasm"/>
    <property type="evidence" value="ECO:0007669"/>
    <property type="project" value="TreeGrafter"/>
</dbReference>
<evidence type="ECO:0000259" key="2">
    <source>
        <dbReference type="Pfam" id="PF01712"/>
    </source>
</evidence>
<organism evidence="3 4">
    <name type="scientific">candidate division TA06 bacterium</name>
    <dbReference type="NCBI Taxonomy" id="2250710"/>
    <lineage>
        <taxon>Bacteria</taxon>
        <taxon>Bacteria division TA06</taxon>
    </lineage>
</organism>
<dbReference type="SUPFAM" id="SSF52540">
    <property type="entry name" value="P-loop containing nucleoside triphosphate hydrolases"/>
    <property type="match status" value="1"/>
</dbReference>
<keyword evidence="1" id="KW-0547">Nucleotide-binding</keyword>
<dbReference type="InterPro" id="IPR002624">
    <property type="entry name" value="DCK/DGK"/>
</dbReference>
<dbReference type="PANTHER" id="PTHR10513">
    <property type="entry name" value="DEOXYNUCLEOSIDE KINASE"/>
    <property type="match status" value="1"/>
</dbReference>
<name>A0A660SAZ2_UNCT6</name>
<reference evidence="3 4" key="1">
    <citation type="submission" date="2018-06" db="EMBL/GenBank/DDBJ databases">
        <title>Extensive metabolic versatility and redundancy in microbially diverse, dynamic hydrothermal sediments.</title>
        <authorList>
            <person name="Dombrowski N."/>
            <person name="Teske A."/>
            <person name="Baker B.J."/>
        </authorList>
    </citation>
    <scope>NUCLEOTIDE SEQUENCE [LARGE SCALE GENOMIC DNA]</scope>
    <source>
        <strain evidence="3">B35_G9</strain>
    </source>
</reference>
<keyword evidence="3" id="KW-0808">Transferase</keyword>
<dbReference type="AlphaFoldDB" id="A0A660SAZ2"/>
<evidence type="ECO:0000313" key="3">
    <source>
        <dbReference type="EMBL" id="RKX66623.1"/>
    </source>
</evidence>
<feature type="domain" description="Deoxynucleoside kinase" evidence="2">
    <location>
        <begin position="6"/>
        <end position="197"/>
    </location>
</feature>
<dbReference type="GO" id="GO:0019136">
    <property type="term" value="F:deoxynucleoside kinase activity"/>
    <property type="evidence" value="ECO:0007669"/>
    <property type="project" value="InterPro"/>
</dbReference>
<dbReference type="GO" id="GO:0005524">
    <property type="term" value="F:ATP binding"/>
    <property type="evidence" value="ECO:0007669"/>
    <property type="project" value="UniProtKB-KW"/>
</dbReference>
<protein>
    <submittedName>
        <fullName evidence="3">Deoxynucleoside kinase</fullName>
    </submittedName>
</protein>
<accession>A0A660SAZ2</accession>
<dbReference type="InterPro" id="IPR027417">
    <property type="entry name" value="P-loop_NTPase"/>
</dbReference>